<evidence type="ECO:0000313" key="3">
    <source>
        <dbReference type="Proteomes" id="UP000240760"/>
    </source>
</evidence>
<dbReference type="Proteomes" id="UP000240760">
    <property type="component" value="Unassembled WGS sequence"/>
</dbReference>
<organism evidence="2 3">
    <name type="scientific">Trichoderma longibrachiatum ATCC 18648</name>
    <dbReference type="NCBI Taxonomy" id="983965"/>
    <lineage>
        <taxon>Eukaryota</taxon>
        <taxon>Fungi</taxon>
        <taxon>Dikarya</taxon>
        <taxon>Ascomycota</taxon>
        <taxon>Pezizomycotina</taxon>
        <taxon>Sordariomycetes</taxon>
        <taxon>Hypocreomycetidae</taxon>
        <taxon>Hypocreales</taxon>
        <taxon>Hypocreaceae</taxon>
        <taxon>Trichoderma</taxon>
    </lineage>
</organism>
<name>A0A2T4C9P9_TRILO</name>
<protein>
    <submittedName>
        <fullName evidence="2">Uncharacterized protein</fullName>
    </submittedName>
</protein>
<keyword evidence="1" id="KW-1133">Transmembrane helix</keyword>
<dbReference type="AlphaFoldDB" id="A0A2T4C9P9"/>
<feature type="transmembrane region" description="Helical" evidence="1">
    <location>
        <begin position="92"/>
        <end position="116"/>
    </location>
</feature>
<gene>
    <name evidence="2" type="ORF">M440DRAFT_1316693</name>
</gene>
<evidence type="ECO:0000256" key="1">
    <source>
        <dbReference type="SAM" id="Phobius"/>
    </source>
</evidence>
<feature type="non-terminal residue" evidence="2">
    <location>
        <position position="140"/>
    </location>
</feature>
<accession>A0A2T4C9P9</accession>
<keyword evidence="1" id="KW-0812">Transmembrane</keyword>
<keyword evidence="3" id="KW-1185">Reference proteome</keyword>
<dbReference type="OrthoDB" id="5313995at2759"/>
<dbReference type="EMBL" id="KZ679129">
    <property type="protein sequence ID" value="PTB78290.1"/>
    <property type="molecule type" value="Genomic_DNA"/>
</dbReference>
<proteinExistence type="predicted"/>
<sequence length="140" mass="16174">MKSTANMHPFYRLFFSKLDPLIMIYSAYRNILTNTSANTNTSALGLYDLDEELYYINSTYHSPNQQQQTFALVAALATMAALVQHYSDDYNLWRIVQLVLLVWNFSFFGGTTYWWWWRGNGTAVGVEGVYCTEVLTLLIL</sequence>
<keyword evidence="1" id="KW-0472">Membrane</keyword>
<evidence type="ECO:0000313" key="2">
    <source>
        <dbReference type="EMBL" id="PTB78290.1"/>
    </source>
</evidence>
<reference evidence="2 3" key="1">
    <citation type="submission" date="2016-07" db="EMBL/GenBank/DDBJ databases">
        <title>Multiple horizontal gene transfer events from other fungi enriched the ability of initially mycotrophic Trichoderma (Ascomycota) to feed on dead plant biomass.</title>
        <authorList>
            <consortium name="DOE Joint Genome Institute"/>
            <person name="Aerts A."/>
            <person name="Atanasova L."/>
            <person name="Chenthamara K."/>
            <person name="Zhang J."/>
            <person name="Grujic M."/>
            <person name="Henrissat B."/>
            <person name="Kuo A."/>
            <person name="Salamov A."/>
            <person name="Lipzen A."/>
            <person name="Labutti K."/>
            <person name="Barry K."/>
            <person name="Miao Y."/>
            <person name="Rahimi M.J."/>
            <person name="Shen Q."/>
            <person name="Grigoriev I.V."/>
            <person name="Kubicek C.P."/>
            <person name="Druzhinina I.S."/>
        </authorList>
    </citation>
    <scope>NUCLEOTIDE SEQUENCE [LARGE SCALE GENOMIC DNA]</scope>
    <source>
        <strain evidence="2 3">ATCC 18648</strain>
    </source>
</reference>